<dbReference type="EMBL" id="JAGMWT010000006">
    <property type="protein sequence ID" value="KAH7126941.1"/>
    <property type="molecule type" value="Genomic_DNA"/>
</dbReference>
<keyword evidence="3 5" id="KW-1133">Transmembrane helix</keyword>
<comment type="caution">
    <text evidence="6">The sequence shown here is derived from an EMBL/GenBank/DDBJ whole genome shotgun (WGS) entry which is preliminary data.</text>
</comment>
<organism evidence="6 7">
    <name type="scientific">Dendryphion nanum</name>
    <dbReference type="NCBI Taxonomy" id="256645"/>
    <lineage>
        <taxon>Eukaryota</taxon>
        <taxon>Fungi</taxon>
        <taxon>Dikarya</taxon>
        <taxon>Ascomycota</taxon>
        <taxon>Pezizomycotina</taxon>
        <taxon>Dothideomycetes</taxon>
        <taxon>Pleosporomycetidae</taxon>
        <taxon>Pleosporales</taxon>
        <taxon>Torulaceae</taxon>
        <taxon>Dendryphion</taxon>
    </lineage>
</organism>
<comment type="subcellular location">
    <subcellularLocation>
        <location evidence="1">Membrane</location>
    </subcellularLocation>
</comment>
<dbReference type="InterPro" id="IPR023352">
    <property type="entry name" value="MAPEG-like_dom_sf"/>
</dbReference>
<evidence type="ECO:0000256" key="2">
    <source>
        <dbReference type="ARBA" id="ARBA00022692"/>
    </source>
</evidence>
<keyword evidence="7" id="KW-1185">Reference proteome</keyword>
<name>A0A9P9DYS8_9PLEO</name>
<protein>
    <submittedName>
        <fullName evidence="6">Uncharacterized protein</fullName>
    </submittedName>
</protein>
<proteinExistence type="predicted"/>
<gene>
    <name evidence="6" type="ORF">B0J11DRAFT_526813</name>
</gene>
<dbReference type="OrthoDB" id="2122304at2759"/>
<dbReference type="Gene3D" id="1.20.120.550">
    <property type="entry name" value="Membrane associated eicosanoid/glutathione metabolism-like domain"/>
    <property type="match status" value="1"/>
</dbReference>
<accession>A0A9P9DYS8</accession>
<dbReference type="SUPFAM" id="SSF161084">
    <property type="entry name" value="MAPEG domain-like"/>
    <property type="match status" value="1"/>
</dbReference>
<dbReference type="PANTHER" id="PTHR35371">
    <property type="entry name" value="INNER MEMBRANE PROTEIN"/>
    <property type="match status" value="1"/>
</dbReference>
<dbReference type="Proteomes" id="UP000700596">
    <property type="component" value="Unassembled WGS sequence"/>
</dbReference>
<sequence>MAPNYSLYTIPLYWILALIPHAYAIGLIKKSNNNNFNNANPHSLTTTAEYQKTVPAKVFARYERAEAAHHNAMENAPFFVGAVVLGNWVGLEHGTMNFATGAVLLLRLVYTLLYIRIEKTQFSHARSAVWAAGVGVLMGLYIKAGNVVVGRG</sequence>
<dbReference type="PANTHER" id="PTHR35371:SF1">
    <property type="entry name" value="BLR7753 PROTEIN"/>
    <property type="match status" value="1"/>
</dbReference>
<evidence type="ECO:0000256" key="1">
    <source>
        <dbReference type="ARBA" id="ARBA00004370"/>
    </source>
</evidence>
<evidence type="ECO:0000256" key="3">
    <source>
        <dbReference type="ARBA" id="ARBA00022989"/>
    </source>
</evidence>
<reference evidence="6" key="1">
    <citation type="journal article" date="2021" name="Nat. Commun.">
        <title>Genetic determinants of endophytism in the Arabidopsis root mycobiome.</title>
        <authorList>
            <person name="Mesny F."/>
            <person name="Miyauchi S."/>
            <person name="Thiergart T."/>
            <person name="Pickel B."/>
            <person name="Atanasova L."/>
            <person name="Karlsson M."/>
            <person name="Huettel B."/>
            <person name="Barry K.W."/>
            <person name="Haridas S."/>
            <person name="Chen C."/>
            <person name="Bauer D."/>
            <person name="Andreopoulos W."/>
            <person name="Pangilinan J."/>
            <person name="LaButti K."/>
            <person name="Riley R."/>
            <person name="Lipzen A."/>
            <person name="Clum A."/>
            <person name="Drula E."/>
            <person name="Henrissat B."/>
            <person name="Kohler A."/>
            <person name="Grigoriev I.V."/>
            <person name="Martin F.M."/>
            <person name="Hacquard S."/>
        </authorList>
    </citation>
    <scope>NUCLEOTIDE SEQUENCE</scope>
    <source>
        <strain evidence="6">MPI-CAGE-CH-0243</strain>
    </source>
</reference>
<keyword evidence="2 5" id="KW-0812">Transmembrane</keyword>
<evidence type="ECO:0000256" key="5">
    <source>
        <dbReference type="SAM" id="Phobius"/>
    </source>
</evidence>
<keyword evidence="4 5" id="KW-0472">Membrane</keyword>
<feature type="transmembrane region" description="Helical" evidence="5">
    <location>
        <begin position="12"/>
        <end position="28"/>
    </location>
</feature>
<dbReference type="Pfam" id="PF01124">
    <property type="entry name" value="MAPEG"/>
    <property type="match status" value="1"/>
</dbReference>
<evidence type="ECO:0000313" key="7">
    <source>
        <dbReference type="Proteomes" id="UP000700596"/>
    </source>
</evidence>
<evidence type="ECO:0000313" key="6">
    <source>
        <dbReference type="EMBL" id="KAH7126941.1"/>
    </source>
</evidence>
<dbReference type="InterPro" id="IPR001129">
    <property type="entry name" value="Membr-assoc_MAPEG"/>
</dbReference>
<dbReference type="GO" id="GO:0016020">
    <property type="term" value="C:membrane"/>
    <property type="evidence" value="ECO:0007669"/>
    <property type="project" value="UniProtKB-SubCell"/>
</dbReference>
<dbReference type="AlphaFoldDB" id="A0A9P9DYS8"/>
<evidence type="ECO:0000256" key="4">
    <source>
        <dbReference type="ARBA" id="ARBA00023136"/>
    </source>
</evidence>
<feature type="transmembrane region" description="Helical" evidence="5">
    <location>
        <begin position="127"/>
        <end position="144"/>
    </location>
</feature>
<feature type="transmembrane region" description="Helical" evidence="5">
    <location>
        <begin position="96"/>
        <end position="115"/>
    </location>
</feature>